<proteinExistence type="predicted"/>
<dbReference type="OrthoDB" id="5512013at2"/>
<sequence>MGKASRKKRADKAGAKEQRAPYVARPFEGLADETDWVAMREILPAATARVTVEVPDGTEVGGRPVPAGRREVTLVSILPAAMPAIHRDTGEVLVALQSRTSSGDASRDVAQALLTAIAAEPGTSINSVRPATAATPRLQDLLAEGQRLEVQVEDDFGFWLGEEATDEQKAALEQMNDTAVPMQRLEGAPSAYWCLMTGRAYVRWILGEDEDAATRAVARLQAAGEHTLGEGTELLGAFRAAGLLVPVLEVDPGAEPASHSAALAELQGRYEKALASDDPLSTAERRARDGLVSRQVTLR</sequence>
<keyword evidence="3" id="KW-1185">Reference proteome</keyword>
<keyword evidence="2" id="KW-0413">Isomerase</keyword>
<dbReference type="InterPro" id="IPR045970">
    <property type="entry name" value="DUF5926"/>
</dbReference>
<protein>
    <submittedName>
        <fullName evidence="2">Topoisomerase II</fullName>
    </submittedName>
</protein>
<accession>A0A345NPN1</accession>
<dbReference type="Pfam" id="PF19348">
    <property type="entry name" value="DUF5926"/>
    <property type="match status" value="1"/>
</dbReference>
<reference evidence="2 3" key="1">
    <citation type="submission" date="2018-07" db="EMBL/GenBank/DDBJ databases">
        <title>Complete genome sequencing of Ornithinimicrobium sp. AMA3305.</title>
        <authorList>
            <person name="Bae J.-W."/>
        </authorList>
    </citation>
    <scope>NUCLEOTIDE SEQUENCE [LARGE SCALE GENOMIC DNA]</scope>
    <source>
        <strain evidence="2 3">AMA3305</strain>
    </source>
</reference>
<feature type="domain" description="DUF5926" evidence="1">
    <location>
        <begin position="26"/>
        <end position="299"/>
    </location>
</feature>
<name>A0A345NPN1_9MICO</name>
<evidence type="ECO:0000259" key="1">
    <source>
        <dbReference type="Pfam" id="PF19348"/>
    </source>
</evidence>
<dbReference type="Proteomes" id="UP000253790">
    <property type="component" value="Chromosome"/>
</dbReference>
<dbReference type="AlphaFoldDB" id="A0A345NPN1"/>
<evidence type="ECO:0000313" key="3">
    <source>
        <dbReference type="Proteomes" id="UP000253790"/>
    </source>
</evidence>
<gene>
    <name evidence="2" type="ORF">DV701_13435</name>
</gene>
<dbReference type="GO" id="GO:0016853">
    <property type="term" value="F:isomerase activity"/>
    <property type="evidence" value="ECO:0007669"/>
    <property type="project" value="UniProtKB-KW"/>
</dbReference>
<dbReference type="KEGG" id="orn:DV701_13435"/>
<dbReference type="RefSeq" id="WP_114928966.1">
    <property type="nucleotide sequence ID" value="NZ_CP031229.1"/>
</dbReference>
<evidence type="ECO:0000313" key="2">
    <source>
        <dbReference type="EMBL" id="AXH96989.1"/>
    </source>
</evidence>
<dbReference type="EMBL" id="CP031229">
    <property type="protein sequence ID" value="AXH96989.1"/>
    <property type="molecule type" value="Genomic_DNA"/>
</dbReference>
<organism evidence="2 3">
    <name type="scientific">Ornithinimicrobium avium</name>
    <dbReference type="NCBI Taxonomy" id="2283195"/>
    <lineage>
        <taxon>Bacteria</taxon>
        <taxon>Bacillati</taxon>
        <taxon>Actinomycetota</taxon>
        <taxon>Actinomycetes</taxon>
        <taxon>Micrococcales</taxon>
        <taxon>Ornithinimicrobiaceae</taxon>
        <taxon>Ornithinimicrobium</taxon>
    </lineage>
</organism>